<accession>N9R4S5</accession>
<evidence type="ECO:0000313" key="1">
    <source>
        <dbReference type="EMBL" id="ENX34147.1"/>
    </source>
</evidence>
<organism evidence="1 2">
    <name type="scientific">Acinetobacter colistiniresistens</name>
    <dbReference type="NCBI Taxonomy" id="280145"/>
    <lineage>
        <taxon>Bacteria</taxon>
        <taxon>Pseudomonadati</taxon>
        <taxon>Pseudomonadota</taxon>
        <taxon>Gammaproteobacteria</taxon>
        <taxon>Moraxellales</taxon>
        <taxon>Moraxellaceae</taxon>
        <taxon>Acinetobacter</taxon>
    </lineage>
</organism>
<sequence>MDETILILASYTPGGGEYMFDEHQVAHELKKILKIL</sequence>
<gene>
    <name evidence="1" type="ORF">F889_02811</name>
</gene>
<protein>
    <submittedName>
        <fullName evidence="1">Uncharacterized protein</fullName>
    </submittedName>
</protein>
<name>N9R4S5_9GAMM</name>
<comment type="caution">
    <text evidence="1">The sequence shown here is derived from an EMBL/GenBank/DDBJ whole genome shotgun (WGS) entry which is preliminary data.</text>
</comment>
<proteinExistence type="predicted"/>
<dbReference type="Proteomes" id="UP000013009">
    <property type="component" value="Unassembled WGS sequence"/>
</dbReference>
<dbReference type="EMBL" id="APRZ01000017">
    <property type="protein sequence ID" value="ENX34147.1"/>
    <property type="molecule type" value="Genomic_DNA"/>
</dbReference>
<keyword evidence="2" id="KW-1185">Reference proteome</keyword>
<dbReference type="AlphaFoldDB" id="N9R4S5"/>
<reference evidence="1 2" key="1">
    <citation type="submission" date="2013-02" db="EMBL/GenBank/DDBJ databases">
        <title>The Genome Sequence of Acinetobacter sp. NIPH 1859.</title>
        <authorList>
            <consortium name="The Broad Institute Genome Sequencing Platform"/>
            <consortium name="The Broad Institute Genome Sequencing Center for Infectious Disease"/>
            <person name="Cerqueira G."/>
            <person name="Feldgarden M."/>
            <person name="Courvalin P."/>
            <person name="Perichon B."/>
            <person name="Grillot-Courvalin C."/>
            <person name="Clermont D."/>
            <person name="Rocha E."/>
            <person name="Yoon E.-J."/>
            <person name="Nemec A."/>
            <person name="Walker B."/>
            <person name="Young S.K."/>
            <person name="Zeng Q."/>
            <person name="Gargeya S."/>
            <person name="Fitzgerald M."/>
            <person name="Haas B."/>
            <person name="Abouelleil A."/>
            <person name="Alvarado L."/>
            <person name="Arachchi H.M."/>
            <person name="Berlin A.M."/>
            <person name="Chapman S.B."/>
            <person name="Dewar J."/>
            <person name="Goldberg J."/>
            <person name="Griggs A."/>
            <person name="Gujja S."/>
            <person name="Hansen M."/>
            <person name="Howarth C."/>
            <person name="Imamovic A."/>
            <person name="Larimer J."/>
            <person name="McCowan C."/>
            <person name="Murphy C."/>
            <person name="Neiman D."/>
            <person name="Pearson M."/>
            <person name="Priest M."/>
            <person name="Roberts A."/>
            <person name="Saif S."/>
            <person name="Shea T."/>
            <person name="Sisk P."/>
            <person name="Sykes S."/>
            <person name="Wortman J."/>
            <person name="Nusbaum C."/>
            <person name="Birren B."/>
        </authorList>
    </citation>
    <scope>NUCLEOTIDE SEQUENCE [LARGE SCALE GENOMIC DNA]</scope>
    <source>
        <strain evidence="1 2">NIPH 1859</strain>
    </source>
</reference>
<dbReference type="HOGENOM" id="CLU_220403_0_0_6"/>
<evidence type="ECO:0000313" key="2">
    <source>
        <dbReference type="Proteomes" id="UP000013009"/>
    </source>
</evidence>